<dbReference type="EMBL" id="KK122482">
    <property type="protein sequence ID" value="KFM82800.1"/>
    <property type="molecule type" value="Genomic_DNA"/>
</dbReference>
<evidence type="ECO:0000313" key="1">
    <source>
        <dbReference type="EMBL" id="KFM82800.1"/>
    </source>
</evidence>
<dbReference type="Proteomes" id="UP000054359">
    <property type="component" value="Unassembled WGS sequence"/>
</dbReference>
<reference evidence="1 2" key="1">
    <citation type="submission" date="2013-11" db="EMBL/GenBank/DDBJ databases">
        <title>Genome sequencing of Stegodyphus mimosarum.</title>
        <authorList>
            <person name="Bechsgaard J."/>
        </authorList>
    </citation>
    <scope>NUCLEOTIDE SEQUENCE [LARGE SCALE GENOMIC DNA]</scope>
</reference>
<accession>A0A087UZL1</accession>
<organism evidence="1 2">
    <name type="scientific">Stegodyphus mimosarum</name>
    <name type="common">African social velvet spider</name>
    <dbReference type="NCBI Taxonomy" id="407821"/>
    <lineage>
        <taxon>Eukaryota</taxon>
        <taxon>Metazoa</taxon>
        <taxon>Ecdysozoa</taxon>
        <taxon>Arthropoda</taxon>
        <taxon>Chelicerata</taxon>
        <taxon>Arachnida</taxon>
        <taxon>Araneae</taxon>
        <taxon>Araneomorphae</taxon>
        <taxon>Entelegynae</taxon>
        <taxon>Eresoidea</taxon>
        <taxon>Eresidae</taxon>
        <taxon>Stegodyphus</taxon>
    </lineage>
</organism>
<evidence type="ECO:0000313" key="2">
    <source>
        <dbReference type="Proteomes" id="UP000054359"/>
    </source>
</evidence>
<dbReference type="AlphaFoldDB" id="A0A087UZL1"/>
<protein>
    <submittedName>
        <fullName evidence="1">Uncharacterized protein</fullName>
    </submittedName>
</protein>
<feature type="non-terminal residue" evidence="1">
    <location>
        <position position="48"/>
    </location>
</feature>
<proteinExistence type="predicted"/>
<feature type="non-terminal residue" evidence="1">
    <location>
        <position position="1"/>
    </location>
</feature>
<sequence length="48" mass="5506">PCIIQEQNHKTYISSISSELLKECQELSYIFLCIRCIISLKTNRSTAS</sequence>
<keyword evidence="2" id="KW-1185">Reference proteome</keyword>
<gene>
    <name evidence="1" type="ORF">X975_09340</name>
</gene>
<name>A0A087UZL1_STEMI</name>